<dbReference type="PANTHER" id="PTHR37844">
    <property type="entry name" value="SER/THR PROTEIN PHOSPHATASE SUPERFAMILY (AFU_ORTHOLOGUE AFUA_1G14840)"/>
    <property type="match status" value="1"/>
</dbReference>
<evidence type="ECO:0000313" key="2">
    <source>
        <dbReference type="EMBL" id="RDL40478.1"/>
    </source>
</evidence>
<proteinExistence type="predicted"/>
<organism evidence="2 3">
    <name type="scientific">Venustampulla echinocandica</name>
    <dbReference type="NCBI Taxonomy" id="2656787"/>
    <lineage>
        <taxon>Eukaryota</taxon>
        <taxon>Fungi</taxon>
        <taxon>Dikarya</taxon>
        <taxon>Ascomycota</taxon>
        <taxon>Pezizomycotina</taxon>
        <taxon>Leotiomycetes</taxon>
        <taxon>Helotiales</taxon>
        <taxon>Pleuroascaceae</taxon>
        <taxon>Venustampulla</taxon>
    </lineage>
</organism>
<dbReference type="Proteomes" id="UP000254866">
    <property type="component" value="Unassembled WGS sequence"/>
</dbReference>
<sequence length="294" mass="33466">MTSASIFHPQFQVVSDLHLETPLVQPSYSTFKLNLEASYLCLLGDIGLAKDDGLYVFLESLLKRTPNLTILYLLGNHEAYQMTLEAAEEKMRTFAKTVARTYGNRFIFLNRTRYDVNPTITILGCTLWSHILPSQMAEVEARLTDFNQVRGIREWGLEEHLKEHQQDVAWLNSEVEKMHNEEPERQIIVFTHHSPTIDPRANNPIHTNSTVRSGFVTDLSSELCWKSAQVKLWAFGHTHYSFSYREEGTNKLVMANQKGYIGLGEKPESSNNGSKVIEAAGDTWGILPTRSYTV</sequence>
<reference evidence="2 3" key="1">
    <citation type="journal article" date="2018" name="IMA Fungus">
        <title>IMA Genome-F 9: Draft genome sequence of Annulohypoxylon stygium, Aspergillus mulundensis, Berkeleyomyces basicola (syn. Thielaviopsis basicola), Ceratocystis smalleyi, two Cercospora beticola strains, Coleophoma cylindrospora, Fusarium fracticaudum, Phialophora cf. hyalina, and Morchella septimelata.</title>
        <authorList>
            <person name="Wingfield B.D."/>
            <person name="Bills G.F."/>
            <person name="Dong Y."/>
            <person name="Huang W."/>
            <person name="Nel W.J."/>
            <person name="Swalarsk-Parry B.S."/>
            <person name="Vaghefi N."/>
            <person name="Wilken P.M."/>
            <person name="An Z."/>
            <person name="de Beer Z.W."/>
            <person name="De Vos L."/>
            <person name="Chen L."/>
            <person name="Duong T.A."/>
            <person name="Gao Y."/>
            <person name="Hammerbacher A."/>
            <person name="Kikkert J.R."/>
            <person name="Li Y."/>
            <person name="Li H."/>
            <person name="Li K."/>
            <person name="Li Q."/>
            <person name="Liu X."/>
            <person name="Ma X."/>
            <person name="Naidoo K."/>
            <person name="Pethybridge S.J."/>
            <person name="Sun J."/>
            <person name="Steenkamp E.T."/>
            <person name="van der Nest M.A."/>
            <person name="van Wyk S."/>
            <person name="Wingfield M.J."/>
            <person name="Xiong C."/>
            <person name="Yue Q."/>
            <person name="Zhang X."/>
        </authorList>
    </citation>
    <scope>NUCLEOTIDE SEQUENCE [LARGE SCALE GENOMIC DNA]</scope>
    <source>
        <strain evidence="2 3">BP 5553</strain>
    </source>
</reference>
<dbReference type="Gene3D" id="3.60.21.10">
    <property type="match status" value="1"/>
</dbReference>
<dbReference type="EMBL" id="NPIC01000001">
    <property type="protein sequence ID" value="RDL40478.1"/>
    <property type="molecule type" value="Genomic_DNA"/>
</dbReference>
<dbReference type="PANTHER" id="PTHR37844:SF2">
    <property type="entry name" value="SER_THR PROTEIN PHOSPHATASE SUPERFAMILY (AFU_ORTHOLOGUE AFUA_1G14840)"/>
    <property type="match status" value="1"/>
</dbReference>
<dbReference type="AlphaFoldDB" id="A0A370TY96"/>
<dbReference type="OrthoDB" id="550558at2759"/>
<dbReference type="InterPro" id="IPR004843">
    <property type="entry name" value="Calcineurin-like_PHP"/>
</dbReference>
<keyword evidence="3" id="KW-1185">Reference proteome</keyword>
<evidence type="ECO:0000259" key="1">
    <source>
        <dbReference type="Pfam" id="PF00149"/>
    </source>
</evidence>
<dbReference type="Pfam" id="PF00149">
    <property type="entry name" value="Metallophos"/>
    <property type="match status" value="1"/>
</dbReference>
<feature type="domain" description="Calcineurin-like phosphoesterase" evidence="1">
    <location>
        <begin position="13"/>
        <end position="240"/>
    </location>
</feature>
<name>A0A370TY96_9HELO</name>
<accession>A0A370TY96</accession>
<evidence type="ECO:0000313" key="3">
    <source>
        <dbReference type="Proteomes" id="UP000254866"/>
    </source>
</evidence>
<comment type="caution">
    <text evidence="2">The sequence shown here is derived from an EMBL/GenBank/DDBJ whole genome shotgun (WGS) entry which is preliminary data.</text>
</comment>
<dbReference type="GeneID" id="43593306"/>
<dbReference type="RefSeq" id="XP_031873134.1">
    <property type="nucleotide sequence ID" value="XM_032009080.1"/>
</dbReference>
<gene>
    <name evidence="2" type="ORF">BP5553_00457</name>
</gene>
<dbReference type="InterPro" id="IPR029052">
    <property type="entry name" value="Metallo-depent_PP-like"/>
</dbReference>
<dbReference type="GO" id="GO:0016787">
    <property type="term" value="F:hydrolase activity"/>
    <property type="evidence" value="ECO:0007669"/>
    <property type="project" value="InterPro"/>
</dbReference>
<dbReference type="SUPFAM" id="SSF56300">
    <property type="entry name" value="Metallo-dependent phosphatases"/>
    <property type="match status" value="1"/>
</dbReference>
<protein>
    <recommendedName>
        <fullName evidence="1">Calcineurin-like phosphoesterase domain-containing protein</fullName>
    </recommendedName>
</protein>